<dbReference type="Gene3D" id="1.10.40.60">
    <property type="entry name" value="EpsJ-like"/>
    <property type="match status" value="2"/>
</dbReference>
<accession>A0A0G4JZV3</accession>
<protein>
    <recommendedName>
        <fullName evidence="10">Type II secretion system protein K</fullName>
    </recommendedName>
</protein>
<sequence>MMGRQRGVALLVVLLMLALMAALAAAMAERSGRSFLRAEGQLGRQQAKWYALGAESLAGGILLRDALDSPQRTHLAQYWAQPGRQFPVDGGEIQGRIRDGHACLNLNAINQTENNDGTASAPPYPAQVLQFLLRNLGEDDVRAQQVTGALRDWIDADGYPAANGAEDASYASLSPPYRPANQPMSDISELRAVYGVDADLYQRLLPYVCVLPQETLAININTLREEQAPLLAALFLNQLDSGQAASLLSLRPRVGWESLDDLWRADLLRDIDNASVRRFLTVKSDVFFVDLHVRVGGSDIHQRSLLRLNDRKIAVLQRKYGWDRAEEP</sequence>
<dbReference type="GO" id="GO:0009306">
    <property type="term" value="P:protein secretion"/>
    <property type="evidence" value="ECO:0007669"/>
    <property type="project" value="InterPro"/>
</dbReference>
<keyword evidence="15" id="KW-1185">Reference proteome</keyword>
<evidence type="ECO:0000256" key="9">
    <source>
        <dbReference type="ARBA" id="ARBA00023136"/>
    </source>
</evidence>
<evidence type="ECO:0000259" key="13">
    <source>
        <dbReference type="Pfam" id="PF21687"/>
    </source>
</evidence>
<reference evidence="15" key="1">
    <citation type="submission" date="2015-01" db="EMBL/GenBank/DDBJ databases">
        <authorList>
            <person name="Paterson Steve"/>
        </authorList>
    </citation>
    <scope>NUCLEOTIDE SEQUENCE [LARGE SCALE GENOMIC DNA]</scope>
    <source>
        <strain evidence="15">OBR1</strain>
    </source>
</reference>
<dbReference type="InterPro" id="IPR045584">
    <property type="entry name" value="Pilin-like"/>
</dbReference>
<evidence type="ECO:0000256" key="7">
    <source>
        <dbReference type="ARBA" id="ARBA00022927"/>
    </source>
</evidence>
<organism evidence="14 15">
    <name type="scientific">Brenneria goodwinii</name>
    <dbReference type="NCBI Taxonomy" id="1109412"/>
    <lineage>
        <taxon>Bacteria</taxon>
        <taxon>Pseudomonadati</taxon>
        <taxon>Pseudomonadota</taxon>
        <taxon>Gammaproteobacteria</taxon>
        <taxon>Enterobacterales</taxon>
        <taxon>Pectobacteriaceae</taxon>
        <taxon>Brenneria</taxon>
    </lineage>
</organism>
<dbReference type="Gene3D" id="3.30.1300.30">
    <property type="entry name" value="GSPII I/J protein-like"/>
    <property type="match status" value="1"/>
</dbReference>
<feature type="signal peptide" evidence="11">
    <location>
        <begin position="1"/>
        <end position="24"/>
    </location>
</feature>
<evidence type="ECO:0000256" key="1">
    <source>
        <dbReference type="ARBA" id="ARBA00004533"/>
    </source>
</evidence>
<keyword evidence="5 10" id="KW-0997">Cell inner membrane</keyword>
<evidence type="ECO:0000259" key="12">
    <source>
        <dbReference type="Pfam" id="PF03934"/>
    </source>
</evidence>
<evidence type="ECO:0000256" key="8">
    <source>
        <dbReference type="ARBA" id="ARBA00022989"/>
    </source>
</evidence>
<dbReference type="STRING" id="1109412.BN1221_03902"/>
<dbReference type="PANTHER" id="PTHR38831:SF1">
    <property type="entry name" value="TYPE II SECRETION SYSTEM PROTEIN K-RELATED"/>
    <property type="match status" value="1"/>
</dbReference>
<keyword evidence="9 10" id="KW-0472">Membrane</keyword>
<dbReference type="NCBIfam" id="NF037980">
    <property type="entry name" value="T2SS_GspK"/>
    <property type="match status" value="1"/>
</dbReference>
<feature type="domain" description="T2SS protein K first SAM-like" evidence="13">
    <location>
        <begin position="102"/>
        <end position="213"/>
    </location>
</feature>
<feature type="domain" description="T2SS protein K second SAM-like" evidence="12">
    <location>
        <begin position="218"/>
        <end position="274"/>
    </location>
</feature>
<name>A0A0G4JZV3_9GAMM</name>
<evidence type="ECO:0000256" key="11">
    <source>
        <dbReference type="SAM" id="SignalP"/>
    </source>
</evidence>
<feature type="chain" id="PRO_5005194248" description="Type II secretion system protein K" evidence="11">
    <location>
        <begin position="25"/>
        <end position="328"/>
    </location>
</feature>
<dbReference type="OrthoDB" id="9788973at2"/>
<keyword evidence="3 10" id="KW-0813">Transport</keyword>
<dbReference type="AlphaFoldDB" id="A0A0G4JZV3"/>
<evidence type="ECO:0000256" key="2">
    <source>
        <dbReference type="ARBA" id="ARBA00007246"/>
    </source>
</evidence>
<dbReference type="EMBL" id="CGIG01000001">
    <property type="protein sequence ID" value="CPR19689.1"/>
    <property type="molecule type" value="Genomic_DNA"/>
</dbReference>
<keyword evidence="4 10" id="KW-1003">Cell membrane</keyword>
<comment type="subcellular location">
    <subcellularLocation>
        <location evidence="1 10">Cell inner membrane</location>
    </subcellularLocation>
</comment>
<dbReference type="RefSeq" id="WP_048638672.1">
    <property type="nucleotide sequence ID" value="NZ_CGIG01000001.1"/>
</dbReference>
<dbReference type="PANTHER" id="PTHR38831">
    <property type="entry name" value="TYPE II SECRETION SYSTEM PROTEIN K"/>
    <property type="match status" value="1"/>
</dbReference>
<dbReference type="InterPro" id="IPR049031">
    <property type="entry name" value="T2SSK_SAM-like_1st"/>
</dbReference>
<dbReference type="InterPro" id="IPR049179">
    <property type="entry name" value="T2SSK_SAM-like_2nd"/>
</dbReference>
<comment type="similarity">
    <text evidence="2 10">Belongs to the GSP K family.</text>
</comment>
<evidence type="ECO:0000313" key="15">
    <source>
        <dbReference type="Proteomes" id="UP000044377"/>
    </source>
</evidence>
<dbReference type="Pfam" id="PF21687">
    <property type="entry name" value="T2SSK_1st"/>
    <property type="match status" value="1"/>
</dbReference>
<keyword evidence="7" id="KW-0653">Protein transport</keyword>
<dbReference type="SUPFAM" id="SSF158544">
    <property type="entry name" value="GspK insert domain-like"/>
    <property type="match status" value="2"/>
</dbReference>
<proteinExistence type="inferred from homology"/>
<evidence type="ECO:0000256" key="3">
    <source>
        <dbReference type="ARBA" id="ARBA00022448"/>
    </source>
</evidence>
<dbReference type="PIRSF" id="PIRSF002786">
    <property type="entry name" value="XcpX"/>
    <property type="match status" value="1"/>
</dbReference>
<evidence type="ECO:0000256" key="10">
    <source>
        <dbReference type="PIRNR" id="PIRNR002786"/>
    </source>
</evidence>
<keyword evidence="6" id="KW-0812">Transmembrane</keyword>
<keyword evidence="11" id="KW-0732">Signal</keyword>
<evidence type="ECO:0000313" key="14">
    <source>
        <dbReference type="EMBL" id="CPR19689.1"/>
    </source>
</evidence>
<evidence type="ECO:0000256" key="4">
    <source>
        <dbReference type="ARBA" id="ARBA00022475"/>
    </source>
</evidence>
<evidence type="ECO:0000256" key="5">
    <source>
        <dbReference type="ARBA" id="ARBA00022519"/>
    </source>
</evidence>
<dbReference type="Proteomes" id="UP000044377">
    <property type="component" value="Unassembled WGS sequence"/>
</dbReference>
<dbReference type="Pfam" id="PF03934">
    <property type="entry name" value="T2SSK"/>
    <property type="match status" value="1"/>
</dbReference>
<dbReference type="GO" id="GO:0005886">
    <property type="term" value="C:plasma membrane"/>
    <property type="evidence" value="ECO:0007669"/>
    <property type="project" value="UniProtKB-SubCell"/>
</dbReference>
<evidence type="ECO:0000256" key="6">
    <source>
        <dbReference type="ARBA" id="ARBA00022692"/>
    </source>
</evidence>
<gene>
    <name evidence="14" type="ORF">BN1221_03902</name>
</gene>
<dbReference type="InterPro" id="IPR038072">
    <property type="entry name" value="GspK_central_sf"/>
</dbReference>
<dbReference type="SUPFAM" id="SSF54523">
    <property type="entry name" value="Pili subunits"/>
    <property type="match status" value="1"/>
</dbReference>
<dbReference type="InterPro" id="IPR005628">
    <property type="entry name" value="GspK"/>
</dbReference>
<keyword evidence="8" id="KW-1133">Transmembrane helix</keyword>